<dbReference type="InterPro" id="IPR001107">
    <property type="entry name" value="Band_7"/>
</dbReference>
<accession>A0ABW8GM57</accession>
<comment type="caution">
    <text evidence="3">The sequence shown here is derived from an EMBL/GenBank/DDBJ whole genome shotgun (WGS) entry which is preliminary data.</text>
</comment>
<dbReference type="Gene3D" id="3.30.479.30">
    <property type="entry name" value="Band 7 domain"/>
    <property type="match status" value="1"/>
</dbReference>
<dbReference type="SUPFAM" id="SSF117892">
    <property type="entry name" value="Band 7/SPFH domain"/>
    <property type="match status" value="1"/>
</dbReference>
<dbReference type="Pfam" id="PF01145">
    <property type="entry name" value="Band_7"/>
    <property type="match status" value="1"/>
</dbReference>
<evidence type="ECO:0000313" key="4">
    <source>
        <dbReference type="Proteomes" id="UP001617669"/>
    </source>
</evidence>
<feature type="domain" description="Band 7" evidence="2">
    <location>
        <begin position="18"/>
        <end position="176"/>
    </location>
</feature>
<dbReference type="CDD" id="cd08829">
    <property type="entry name" value="SPFH_paraslipin"/>
    <property type="match status" value="1"/>
</dbReference>
<dbReference type="InterPro" id="IPR036013">
    <property type="entry name" value="Band_7/SPFH_dom_sf"/>
</dbReference>
<dbReference type="EMBL" id="JBIWXY010000001">
    <property type="protein sequence ID" value="MFJ5446456.1"/>
    <property type="molecule type" value="Genomic_DNA"/>
</dbReference>
<dbReference type="SMART" id="SM00244">
    <property type="entry name" value="PHB"/>
    <property type="match status" value="1"/>
</dbReference>
<evidence type="ECO:0000313" key="3">
    <source>
        <dbReference type="EMBL" id="MFJ5446456.1"/>
    </source>
</evidence>
<dbReference type="PANTHER" id="PTHR43327">
    <property type="entry name" value="STOMATIN-LIKE PROTEIN 2, MITOCHONDRIAL"/>
    <property type="match status" value="1"/>
</dbReference>
<sequence>MFEFAFVLIAAAAVLAWKGIRIVPQGEEWVVERLGKFNAVITPGLHIINPIFSKVTYKVTTKDIILDVPEQDVITKDNAVILANALAFIKVTNIERAVYGIEDFREAMRNMVQTNLRSIIGGMDLNEALTSRERIKTELKTAIADEASDWGLTVKSVEIQDIKPSANMQNAMEQQASAERERVAVVTRAEGDKQSLILNAEARLEAARKDAEAQKVAAEASAESIRLIAQAVQQNDTSATFLLGDRYIQALQRMSNANNSKIVVMPGDVVSAVKALVGGSSK</sequence>
<keyword evidence="4" id="KW-1185">Reference proteome</keyword>
<evidence type="ECO:0000259" key="2">
    <source>
        <dbReference type="SMART" id="SM00244"/>
    </source>
</evidence>
<reference evidence="3 4" key="1">
    <citation type="submission" date="2024-11" db="EMBL/GenBank/DDBJ databases">
        <authorList>
            <person name="Kaparullina E.N."/>
            <person name="Delegan Y.A."/>
            <person name="Doronina N.V."/>
        </authorList>
    </citation>
    <scope>NUCLEOTIDE SEQUENCE [LARGE SCALE GENOMIC DNA]</scope>
    <source>
        <strain evidence="3 4">7sh_L</strain>
    </source>
</reference>
<protein>
    <submittedName>
        <fullName evidence="3">SPFH domain-containing protein</fullName>
    </submittedName>
</protein>
<dbReference type="InterPro" id="IPR050710">
    <property type="entry name" value="Band7/mec-2_domain"/>
</dbReference>
<name>A0ABW8GM57_9PROT</name>
<dbReference type="PRINTS" id="PR00721">
    <property type="entry name" value="STOMATIN"/>
</dbReference>
<gene>
    <name evidence="3" type="ORF">ACIKP9_09470</name>
</gene>
<evidence type="ECO:0000256" key="1">
    <source>
        <dbReference type="ARBA" id="ARBA00004167"/>
    </source>
</evidence>
<proteinExistence type="predicted"/>
<dbReference type="Proteomes" id="UP001617669">
    <property type="component" value="Unassembled WGS sequence"/>
</dbReference>
<dbReference type="InterPro" id="IPR001972">
    <property type="entry name" value="Stomatin_HflK_fam"/>
</dbReference>
<comment type="subcellular location">
    <subcellularLocation>
        <location evidence="1">Membrane</location>
        <topology evidence="1">Single-pass membrane protein</topology>
    </subcellularLocation>
</comment>
<organism evidence="3 4">
    <name type="scientific">Methylobacillus methanolivorans</name>
    <dbReference type="NCBI Taxonomy" id="1848927"/>
    <lineage>
        <taxon>Bacteria</taxon>
        <taxon>Pseudomonadati</taxon>
        <taxon>Pseudomonadota</taxon>
        <taxon>Betaproteobacteria</taxon>
        <taxon>Nitrosomonadales</taxon>
        <taxon>Methylophilaceae</taxon>
        <taxon>Methylobacillus</taxon>
    </lineage>
</organism>
<dbReference type="PANTHER" id="PTHR43327:SF10">
    <property type="entry name" value="STOMATIN-LIKE PROTEIN 2, MITOCHONDRIAL"/>
    <property type="match status" value="1"/>
</dbReference>
<dbReference type="RefSeq" id="WP_400881758.1">
    <property type="nucleotide sequence ID" value="NZ_JBIWXY010000001.1"/>
</dbReference>